<reference evidence="2 3" key="1">
    <citation type="submission" date="2019-03" db="EMBL/GenBank/DDBJ databases">
        <title>First draft genome of Liparis tanakae, snailfish: a comprehensive survey of snailfish specific genes.</title>
        <authorList>
            <person name="Kim W."/>
            <person name="Song I."/>
            <person name="Jeong J.-H."/>
            <person name="Kim D."/>
            <person name="Kim S."/>
            <person name="Ryu S."/>
            <person name="Song J.Y."/>
            <person name="Lee S.K."/>
        </authorList>
    </citation>
    <scope>NUCLEOTIDE SEQUENCE [LARGE SCALE GENOMIC DNA]</scope>
    <source>
        <tissue evidence="2">Muscle</tissue>
    </source>
</reference>
<feature type="compositionally biased region" description="Basic and acidic residues" evidence="1">
    <location>
        <begin position="21"/>
        <end position="40"/>
    </location>
</feature>
<dbReference type="AlphaFoldDB" id="A0A4Z2FYQ4"/>
<feature type="region of interest" description="Disordered" evidence="1">
    <location>
        <begin position="1"/>
        <end position="62"/>
    </location>
</feature>
<evidence type="ECO:0000256" key="1">
    <source>
        <dbReference type="SAM" id="MobiDB-lite"/>
    </source>
</evidence>
<sequence length="81" mass="9215">MKEQRPPDGPETARTARTGRTGRDGERRGDGEVEPDERRVFTPTMSSWEGEAHSEDQPLRDDGNWSIYMRICFDQSSISSV</sequence>
<organism evidence="2 3">
    <name type="scientific">Liparis tanakae</name>
    <name type="common">Tanaka's snailfish</name>
    <dbReference type="NCBI Taxonomy" id="230148"/>
    <lineage>
        <taxon>Eukaryota</taxon>
        <taxon>Metazoa</taxon>
        <taxon>Chordata</taxon>
        <taxon>Craniata</taxon>
        <taxon>Vertebrata</taxon>
        <taxon>Euteleostomi</taxon>
        <taxon>Actinopterygii</taxon>
        <taxon>Neopterygii</taxon>
        <taxon>Teleostei</taxon>
        <taxon>Neoteleostei</taxon>
        <taxon>Acanthomorphata</taxon>
        <taxon>Eupercaria</taxon>
        <taxon>Perciformes</taxon>
        <taxon>Cottioidei</taxon>
        <taxon>Cottales</taxon>
        <taxon>Liparidae</taxon>
        <taxon>Liparis</taxon>
    </lineage>
</organism>
<name>A0A4Z2FYQ4_9TELE</name>
<accession>A0A4Z2FYQ4</accession>
<gene>
    <name evidence="2" type="ORF">EYF80_043354</name>
</gene>
<dbReference type="Proteomes" id="UP000314294">
    <property type="component" value="Unassembled WGS sequence"/>
</dbReference>
<feature type="compositionally biased region" description="Low complexity" evidence="1">
    <location>
        <begin position="10"/>
        <end position="19"/>
    </location>
</feature>
<protein>
    <submittedName>
        <fullName evidence="2">Uncharacterized protein</fullName>
    </submittedName>
</protein>
<proteinExistence type="predicted"/>
<keyword evidence="3" id="KW-1185">Reference proteome</keyword>
<feature type="compositionally biased region" description="Basic and acidic residues" evidence="1">
    <location>
        <begin position="50"/>
        <end position="62"/>
    </location>
</feature>
<dbReference type="EMBL" id="SRLO01000788">
    <property type="protein sequence ID" value="TNN46438.1"/>
    <property type="molecule type" value="Genomic_DNA"/>
</dbReference>
<comment type="caution">
    <text evidence="2">The sequence shown here is derived from an EMBL/GenBank/DDBJ whole genome shotgun (WGS) entry which is preliminary data.</text>
</comment>
<evidence type="ECO:0000313" key="3">
    <source>
        <dbReference type="Proteomes" id="UP000314294"/>
    </source>
</evidence>
<evidence type="ECO:0000313" key="2">
    <source>
        <dbReference type="EMBL" id="TNN46438.1"/>
    </source>
</evidence>